<keyword evidence="7" id="KW-0479">Metal-binding</keyword>
<feature type="binding site" evidence="8">
    <location>
        <position position="122"/>
    </location>
    <ligand>
        <name>Fe cation</name>
        <dbReference type="ChEBI" id="CHEBI:24875"/>
    </ligand>
</feature>
<dbReference type="SUPFAM" id="SSF46785">
    <property type="entry name" value="Winged helix' DNA-binding domain"/>
    <property type="match status" value="1"/>
</dbReference>
<dbReference type="GO" id="GO:0005829">
    <property type="term" value="C:cytosol"/>
    <property type="evidence" value="ECO:0007669"/>
    <property type="project" value="TreeGrafter"/>
</dbReference>
<keyword evidence="2" id="KW-0678">Repressor</keyword>
<evidence type="ECO:0000256" key="3">
    <source>
        <dbReference type="ARBA" id="ARBA00022833"/>
    </source>
</evidence>
<dbReference type="GO" id="GO:0045892">
    <property type="term" value="P:negative regulation of DNA-templated transcription"/>
    <property type="evidence" value="ECO:0007669"/>
    <property type="project" value="TreeGrafter"/>
</dbReference>
<evidence type="ECO:0000256" key="8">
    <source>
        <dbReference type="PIRSR" id="PIRSR602481-2"/>
    </source>
</evidence>
<feature type="binding site" evidence="7">
    <location>
        <position position="172"/>
    </location>
    <ligand>
        <name>Zn(2+)</name>
        <dbReference type="ChEBI" id="CHEBI:29105"/>
    </ligand>
</feature>
<protein>
    <submittedName>
        <fullName evidence="10">Fur family transcriptional regulator</fullName>
    </submittedName>
</protein>
<sequence>MPEPKAPPKSPPKADPQHGAHAAFEPHDHHECVDATLQRADDMVRARGLRLTPVRRRTLEILLERHGAMGAYDVLQRLSDEGFGHQPPVAYRALDFLVENGLAHRIRRLNAFTACNHPGESHHAAFLICRGCDSVAEIPADPLRGTLDQGAAGMGFHIERATIEAVGLCTACSAEAAQ</sequence>
<name>A0A2U2C7Z7_9RHOB</name>
<dbReference type="InterPro" id="IPR002481">
    <property type="entry name" value="FUR"/>
</dbReference>
<evidence type="ECO:0000256" key="6">
    <source>
        <dbReference type="ARBA" id="ARBA00023163"/>
    </source>
</evidence>
<dbReference type="RefSeq" id="WP_109534012.1">
    <property type="nucleotide sequence ID" value="NZ_QEYD01000008.1"/>
</dbReference>
<dbReference type="EMBL" id="QEYD01000008">
    <property type="protein sequence ID" value="PWE28016.1"/>
    <property type="molecule type" value="Genomic_DNA"/>
</dbReference>
<feature type="region of interest" description="Disordered" evidence="9">
    <location>
        <begin position="1"/>
        <end position="23"/>
    </location>
</feature>
<evidence type="ECO:0000256" key="1">
    <source>
        <dbReference type="ARBA" id="ARBA00007957"/>
    </source>
</evidence>
<evidence type="ECO:0000313" key="10">
    <source>
        <dbReference type="EMBL" id="PWE28016.1"/>
    </source>
</evidence>
<dbReference type="GO" id="GO:0008270">
    <property type="term" value="F:zinc ion binding"/>
    <property type="evidence" value="ECO:0007669"/>
    <property type="project" value="TreeGrafter"/>
</dbReference>
<dbReference type="GeneID" id="94366067"/>
<dbReference type="GO" id="GO:0003700">
    <property type="term" value="F:DNA-binding transcription factor activity"/>
    <property type="evidence" value="ECO:0007669"/>
    <property type="project" value="InterPro"/>
</dbReference>
<dbReference type="OrthoDB" id="9801127at2"/>
<organism evidence="10 11">
    <name type="scientific">Pararhodobacter marinus</name>
    <dbReference type="NCBI Taxonomy" id="2184063"/>
    <lineage>
        <taxon>Bacteria</taxon>
        <taxon>Pseudomonadati</taxon>
        <taxon>Pseudomonadota</taxon>
        <taxon>Alphaproteobacteria</taxon>
        <taxon>Rhodobacterales</taxon>
        <taxon>Paracoccaceae</taxon>
        <taxon>Pararhodobacter</taxon>
    </lineage>
</organism>
<dbReference type="AlphaFoldDB" id="A0A2U2C7Z7"/>
<evidence type="ECO:0000256" key="5">
    <source>
        <dbReference type="ARBA" id="ARBA00023125"/>
    </source>
</evidence>
<evidence type="ECO:0000256" key="7">
    <source>
        <dbReference type="PIRSR" id="PIRSR602481-1"/>
    </source>
</evidence>
<feature type="binding site" evidence="7">
    <location>
        <position position="169"/>
    </location>
    <ligand>
        <name>Zn(2+)</name>
        <dbReference type="ChEBI" id="CHEBI:29105"/>
    </ligand>
</feature>
<comment type="cofactor">
    <cofactor evidence="7">
        <name>Zn(2+)</name>
        <dbReference type="ChEBI" id="CHEBI:29105"/>
    </cofactor>
    <text evidence="7">Binds 1 zinc ion per subunit.</text>
</comment>
<feature type="compositionally biased region" description="Pro residues" evidence="9">
    <location>
        <begin position="1"/>
        <end position="14"/>
    </location>
</feature>
<comment type="caution">
    <text evidence="10">The sequence shown here is derived from an EMBL/GenBank/DDBJ whole genome shotgun (WGS) entry which is preliminary data.</text>
</comment>
<keyword evidence="11" id="KW-1185">Reference proteome</keyword>
<evidence type="ECO:0000256" key="9">
    <source>
        <dbReference type="SAM" id="MobiDB-lite"/>
    </source>
</evidence>
<accession>A0A2U2C7Z7</accession>
<keyword evidence="6" id="KW-0804">Transcription</keyword>
<dbReference type="Gene3D" id="1.10.10.10">
    <property type="entry name" value="Winged helix-like DNA-binding domain superfamily/Winged helix DNA-binding domain"/>
    <property type="match status" value="1"/>
</dbReference>
<dbReference type="Proteomes" id="UP000244940">
    <property type="component" value="Unassembled WGS sequence"/>
</dbReference>
<evidence type="ECO:0000256" key="4">
    <source>
        <dbReference type="ARBA" id="ARBA00023015"/>
    </source>
</evidence>
<dbReference type="InterPro" id="IPR036390">
    <property type="entry name" value="WH_DNA-bd_sf"/>
</dbReference>
<dbReference type="InterPro" id="IPR036388">
    <property type="entry name" value="WH-like_DNA-bd_sf"/>
</dbReference>
<reference evidence="10 11" key="1">
    <citation type="submission" date="2018-05" db="EMBL/GenBank/DDBJ databases">
        <title>Pararhodobacter marina sp. nov., isolated from deep-sea water of the Indian Ocean.</title>
        <authorList>
            <person name="Lai Q.Sr."/>
            <person name="Liu X."/>
            <person name="Shao Z."/>
        </authorList>
    </citation>
    <scope>NUCLEOTIDE SEQUENCE [LARGE SCALE GENOMIC DNA]</scope>
    <source>
        <strain evidence="10 11">CIC4N-9</strain>
    </source>
</reference>
<proteinExistence type="inferred from homology"/>
<keyword evidence="4" id="KW-0805">Transcription regulation</keyword>
<gene>
    <name evidence="10" type="ORF">C4N9_14315</name>
</gene>
<dbReference type="PANTHER" id="PTHR33202:SF6">
    <property type="entry name" value="ZINC UPTAKE REGULATION PROTEIN"/>
    <property type="match status" value="1"/>
</dbReference>
<dbReference type="GO" id="GO:0000976">
    <property type="term" value="F:transcription cis-regulatory region binding"/>
    <property type="evidence" value="ECO:0007669"/>
    <property type="project" value="TreeGrafter"/>
</dbReference>
<evidence type="ECO:0000313" key="11">
    <source>
        <dbReference type="Proteomes" id="UP000244940"/>
    </source>
</evidence>
<dbReference type="InterPro" id="IPR043135">
    <property type="entry name" value="Fur_C"/>
</dbReference>
<dbReference type="Gene3D" id="3.30.1490.190">
    <property type="match status" value="1"/>
</dbReference>
<comment type="similarity">
    <text evidence="1">Belongs to the Fur family.</text>
</comment>
<dbReference type="GO" id="GO:1900376">
    <property type="term" value="P:regulation of secondary metabolite biosynthetic process"/>
    <property type="evidence" value="ECO:0007669"/>
    <property type="project" value="TreeGrafter"/>
</dbReference>
<comment type="cofactor">
    <cofactor evidence="8">
        <name>Mn(2+)</name>
        <dbReference type="ChEBI" id="CHEBI:29035"/>
    </cofactor>
    <cofactor evidence="8">
        <name>Fe(2+)</name>
        <dbReference type="ChEBI" id="CHEBI:29033"/>
    </cofactor>
    <text evidence="8">Binds 1 Mn(2+) or Fe(2+) ion per subunit.</text>
</comment>
<keyword evidence="5" id="KW-0238">DNA-binding</keyword>
<evidence type="ECO:0000256" key="2">
    <source>
        <dbReference type="ARBA" id="ARBA00022491"/>
    </source>
</evidence>
<keyword evidence="3 7" id="KW-0862">Zinc</keyword>
<dbReference type="PANTHER" id="PTHR33202">
    <property type="entry name" value="ZINC UPTAKE REGULATION PROTEIN"/>
    <property type="match status" value="1"/>
</dbReference>
<feature type="binding site" evidence="7">
    <location>
        <position position="132"/>
    </location>
    <ligand>
        <name>Zn(2+)</name>
        <dbReference type="ChEBI" id="CHEBI:29105"/>
    </ligand>
</feature>
<keyword evidence="8" id="KW-0408">Iron</keyword>
<dbReference type="Pfam" id="PF01475">
    <property type="entry name" value="FUR"/>
    <property type="match status" value="1"/>
</dbReference>
<feature type="binding site" evidence="7">
    <location>
        <position position="129"/>
    </location>
    <ligand>
        <name>Zn(2+)</name>
        <dbReference type="ChEBI" id="CHEBI:29105"/>
    </ligand>
</feature>